<dbReference type="HOGENOM" id="CLU_1616957_0_0_6"/>
<evidence type="ECO:0000313" key="1">
    <source>
        <dbReference type="EMBL" id="CEK12015.1"/>
    </source>
</evidence>
<reference evidence="2" key="1">
    <citation type="submission" date="2014-09" db="EMBL/GenBank/DDBJ databases">
        <authorList>
            <person name="Gomez-Valero L."/>
        </authorList>
    </citation>
    <scope>NUCLEOTIDE SEQUENCE [LARGE SCALE GENOMIC DNA]</scope>
    <source>
        <strain evidence="2">ATCC35250</strain>
    </source>
</reference>
<dbReference type="Proteomes" id="UP000032803">
    <property type="component" value="Chromosome I"/>
</dbReference>
<sequence>MRYTDLIDPDYVISSNSNLCKKYTIKRYLTDISYFINFRPWQIPNRVYRKLYTNWKARVSVHQEDMNQAWEIILPLLAQENMCFKVANLNVIEKFKQGRQDRLEHLLEEHKRFLQNQNSPNLKFLRKTFHKIYQEIDSYRRSEWRFISFIQTYLNYVVSFSNTL</sequence>
<dbReference type="STRING" id="449.LHA_3024"/>
<organism evidence="1 2">
    <name type="scientific">Legionella hackeliae</name>
    <dbReference type="NCBI Taxonomy" id="449"/>
    <lineage>
        <taxon>Bacteria</taxon>
        <taxon>Pseudomonadati</taxon>
        <taxon>Pseudomonadota</taxon>
        <taxon>Gammaproteobacteria</taxon>
        <taxon>Legionellales</taxon>
        <taxon>Legionellaceae</taxon>
        <taxon>Legionella</taxon>
    </lineage>
</organism>
<dbReference type="PATRIC" id="fig|449.7.peg.1559"/>
<protein>
    <submittedName>
        <fullName evidence="1">Uncharacterized protein</fullName>
    </submittedName>
</protein>
<dbReference type="Gene3D" id="3.30.2430.10">
    <property type="entry name" value="phosphothreonine lyase"/>
    <property type="match status" value="1"/>
</dbReference>
<keyword evidence="2" id="KW-1185">Reference proteome</keyword>
<name>A0A0A8UT30_LEGHA</name>
<dbReference type="EMBL" id="LN681225">
    <property type="protein sequence ID" value="CEK12015.1"/>
    <property type="molecule type" value="Genomic_DNA"/>
</dbReference>
<dbReference type="InterPro" id="IPR038498">
    <property type="entry name" value="OspF/SpvC_sf"/>
</dbReference>
<dbReference type="KEGG" id="lha:LHA_3024"/>
<accession>A0A0A8UT30</accession>
<proteinExistence type="predicted"/>
<gene>
    <name evidence="1" type="ORF">LHA_3024</name>
</gene>
<evidence type="ECO:0000313" key="2">
    <source>
        <dbReference type="Proteomes" id="UP000032803"/>
    </source>
</evidence>
<dbReference type="AlphaFoldDB" id="A0A0A8UT30"/>